<dbReference type="PROSITE" id="PS00061">
    <property type="entry name" value="ADH_SHORT"/>
    <property type="match status" value="1"/>
</dbReference>
<dbReference type="PANTHER" id="PTHR42879:SF2">
    <property type="entry name" value="3-OXOACYL-[ACYL-CARRIER-PROTEIN] REDUCTASE FABG"/>
    <property type="match status" value="1"/>
</dbReference>
<dbReference type="PRINTS" id="PR00080">
    <property type="entry name" value="SDRFAMILY"/>
</dbReference>
<comment type="caution">
    <text evidence="3">The sequence shown here is derived from an EMBL/GenBank/DDBJ whole genome shotgun (WGS) entry which is preliminary data.</text>
</comment>
<dbReference type="FunFam" id="3.40.50.720:FF:000084">
    <property type="entry name" value="Short-chain dehydrogenase reductase"/>
    <property type="match status" value="1"/>
</dbReference>
<dbReference type="OrthoDB" id="9803333at2"/>
<keyword evidence="4" id="KW-1185">Reference proteome</keyword>
<dbReference type="InterPro" id="IPR020904">
    <property type="entry name" value="Sc_DH/Rdtase_CS"/>
</dbReference>
<dbReference type="SUPFAM" id="SSF51735">
    <property type="entry name" value="NAD(P)-binding Rossmann-fold domains"/>
    <property type="match status" value="1"/>
</dbReference>
<dbReference type="EC" id="1.1.1.47" evidence="3"/>
<name>A0A3M8CCA4_9BACL</name>
<evidence type="ECO:0000313" key="3">
    <source>
        <dbReference type="EMBL" id="RNB73346.1"/>
    </source>
</evidence>
<accession>A0A3M8CCA4</accession>
<dbReference type="InterPro" id="IPR002347">
    <property type="entry name" value="SDR_fam"/>
</dbReference>
<dbReference type="InterPro" id="IPR050259">
    <property type="entry name" value="SDR"/>
</dbReference>
<protein>
    <submittedName>
        <fullName evidence="3">Glucose 1-dehydrogenase</fullName>
        <ecNumber evidence="3">1.1.1.47</ecNumber>
    </submittedName>
</protein>
<organism evidence="3 4">
    <name type="scientific">Brevibacillus invocatus</name>
    <dbReference type="NCBI Taxonomy" id="173959"/>
    <lineage>
        <taxon>Bacteria</taxon>
        <taxon>Bacillati</taxon>
        <taxon>Bacillota</taxon>
        <taxon>Bacilli</taxon>
        <taxon>Bacillales</taxon>
        <taxon>Paenibacillaceae</taxon>
        <taxon>Brevibacillus</taxon>
    </lineage>
</organism>
<dbReference type="GO" id="GO:0047936">
    <property type="term" value="F:glucose 1-dehydrogenase [NAD(P)+] activity"/>
    <property type="evidence" value="ECO:0007669"/>
    <property type="project" value="UniProtKB-EC"/>
</dbReference>
<dbReference type="PANTHER" id="PTHR42879">
    <property type="entry name" value="3-OXOACYL-(ACYL-CARRIER-PROTEIN) REDUCTASE"/>
    <property type="match status" value="1"/>
</dbReference>
<evidence type="ECO:0000256" key="2">
    <source>
        <dbReference type="ARBA" id="ARBA00023002"/>
    </source>
</evidence>
<dbReference type="PRINTS" id="PR00081">
    <property type="entry name" value="GDHRDH"/>
</dbReference>
<dbReference type="RefSeq" id="WP_122909342.1">
    <property type="nucleotide sequence ID" value="NZ_CBCSBE010000012.1"/>
</dbReference>
<proteinExistence type="inferred from homology"/>
<reference evidence="3 4" key="1">
    <citation type="submission" date="2018-10" db="EMBL/GenBank/DDBJ databases">
        <title>Phylogenomics of Brevibacillus.</title>
        <authorList>
            <person name="Dunlap C."/>
        </authorList>
    </citation>
    <scope>NUCLEOTIDE SEQUENCE [LARGE SCALE GENOMIC DNA]</scope>
    <source>
        <strain evidence="3 4">JCM 12215</strain>
    </source>
</reference>
<gene>
    <name evidence="3" type="ORF">EDM52_12645</name>
</gene>
<dbReference type="AlphaFoldDB" id="A0A3M8CCA4"/>
<dbReference type="EMBL" id="RHHR01000019">
    <property type="protein sequence ID" value="RNB73346.1"/>
    <property type="molecule type" value="Genomic_DNA"/>
</dbReference>
<dbReference type="Pfam" id="PF13561">
    <property type="entry name" value="adh_short_C2"/>
    <property type="match status" value="1"/>
</dbReference>
<evidence type="ECO:0000256" key="1">
    <source>
        <dbReference type="ARBA" id="ARBA00006484"/>
    </source>
</evidence>
<dbReference type="Gene3D" id="3.40.50.720">
    <property type="entry name" value="NAD(P)-binding Rossmann-like Domain"/>
    <property type="match status" value="1"/>
</dbReference>
<sequence length="254" mass="26814">MTRFDLTNRTAIVTGAGRGIGRALAVGIADAGAKVAVVARTATDLEEVVQEIEQKGGTAFPIAADLTASGTADEVVAKTIETLGGLHILVNNAGMNIRKKAHEVSEEEWDRVVDLNLKATFQLSQAAGRVMCEQKYGRIINIASVGGIVALRTGVAYGSSKAGVIQMTRILALEWSKFGVNVNAIAPWYFRTPLTEGVLSDETFLQEVLQRTPSGRIGDVEELVGPAIFLASDAAAYISGQTLAVDGGMSVYGF</sequence>
<dbReference type="InterPro" id="IPR036291">
    <property type="entry name" value="NAD(P)-bd_dom_sf"/>
</dbReference>
<dbReference type="Proteomes" id="UP000282028">
    <property type="component" value="Unassembled WGS sequence"/>
</dbReference>
<keyword evidence="2 3" id="KW-0560">Oxidoreductase</keyword>
<comment type="similarity">
    <text evidence="1">Belongs to the short-chain dehydrogenases/reductases (SDR) family.</text>
</comment>
<dbReference type="NCBIfam" id="NF005559">
    <property type="entry name" value="PRK07231.1"/>
    <property type="match status" value="1"/>
</dbReference>
<evidence type="ECO:0000313" key="4">
    <source>
        <dbReference type="Proteomes" id="UP000282028"/>
    </source>
</evidence>
<dbReference type="GO" id="GO:0008206">
    <property type="term" value="P:bile acid metabolic process"/>
    <property type="evidence" value="ECO:0007669"/>
    <property type="project" value="UniProtKB-ARBA"/>
</dbReference>